<dbReference type="SUPFAM" id="SSF53448">
    <property type="entry name" value="Nucleotide-diphospho-sugar transferases"/>
    <property type="match status" value="1"/>
</dbReference>
<dbReference type="InterPro" id="IPR029044">
    <property type="entry name" value="Nucleotide-diphossugar_trans"/>
</dbReference>
<dbReference type="Pfam" id="PF02709">
    <property type="entry name" value="Glyco_transf_7C"/>
    <property type="match status" value="1"/>
</dbReference>
<evidence type="ECO:0000313" key="5">
    <source>
        <dbReference type="Proteomes" id="UP000053660"/>
    </source>
</evidence>
<name>A0A0B1RX45_OESDE</name>
<dbReference type="PANTHER" id="PTHR11675">
    <property type="entry name" value="N-ACETYLGALACTOSAMINYLTRANSFERASE"/>
    <property type="match status" value="1"/>
</dbReference>
<evidence type="ECO:0000256" key="1">
    <source>
        <dbReference type="ARBA" id="ARBA00022679"/>
    </source>
</evidence>
<protein>
    <recommendedName>
        <fullName evidence="3">Galactosyltransferase C-terminal domain-containing protein</fullName>
    </recommendedName>
</protein>
<dbReference type="GO" id="GO:0008593">
    <property type="term" value="P:regulation of Notch signaling pathway"/>
    <property type="evidence" value="ECO:0007669"/>
    <property type="project" value="TreeGrafter"/>
</dbReference>
<dbReference type="PANTHER" id="PTHR11675:SF116">
    <property type="entry name" value="N-ACETYLGALACTOSAMINYLTRANSFERASE 8-RELATED"/>
    <property type="match status" value="1"/>
</dbReference>
<dbReference type="GO" id="GO:0005112">
    <property type="term" value="F:Notch binding"/>
    <property type="evidence" value="ECO:0007669"/>
    <property type="project" value="TreeGrafter"/>
</dbReference>
<dbReference type="Proteomes" id="UP000053660">
    <property type="component" value="Unassembled WGS sequence"/>
</dbReference>
<proteinExistence type="predicted"/>
<keyword evidence="2" id="KW-1015">Disulfide bond</keyword>
<dbReference type="GO" id="GO:0004653">
    <property type="term" value="F:polypeptide N-acetylgalactosaminyltransferase activity"/>
    <property type="evidence" value="ECO:0007669"/>
    <property type="project" value="TreeGrafter"/>
</dbReference>
<dbReference type="GO" id="GO:0005794">
    <property type="term" value="C:Golgi apparatus"/>
    <property type="evidence" value="ECO:0007669"/>
    <property type="project" value="TreeGrafter"/>
</dbReference>
<reference evidence="4 5" key="1">
    <citation type="submission" date="2014-03" db="EMBL/GenBank/DDBJ databases">
        <title>Draft genome of the hookworm Oesophagostomum dentatum.</title>
        <authorList>
            <person name="Mitreva M."/>
        </authorList>
    </citation>
    <scope>NUCLEOTIDE SEQUENCE [LARGE SCALE GENOMIC DNA]</scope>
    <source>
        <strain evidence="4 5">OD-Hann</strain>
    </source>
</reference>
<dbReference type="OrthoDB" id="6119243at2759"/>
<sequence length="142" mass="16818">MPGGLLAIRRDYFKTLGEYDMGLEIWGSENIELSLKTWMCGGRILVAPCSRIGHVFRYRRPYKGKPFMDTTVHNAARVAKTWLGEHAVKALLPSTRHLRKHRRRRHQRRPSAKKKLDCKDMDWYLKNVYPDLKIPDYRHEEL</sequence>
<evidence type="ECO:0000259" key="3">
    <source>
        <dbReference type="Pfam" id="PF02709"/>
    </source>
</evidence>
<evidence type="ECO:0000256" key="2">
    <source>
        <dbReference type="ARBA" id="ARBA00023157"/>
    </source>
</evidence>
<evidence type="ECO:0000313" key="4">
    <source>
        <dbReference type="EMBL" id="KHJ77249.1"/>
    </source>
</evidence>
<keyword evidence="1" id="KW-0808">Transferase</keyword>
<dbReference type="Gene3D" id="3.90.550.10">
    <property type="entry name" value="Spore Coat Polysaccharide Biosynthesis Protein SpsA, Chain A"/>
    <property type="match status" value="1"/>
</dbReference>
<dbReference type="InterPro" id="IPR027791">
    <property type="entry name" value="Galactosyl_T_C"/>
</dbReference>
<dbReference type="GO" id="GO:0006493">
    <property type="term" value="P:protein O-linked glycosylation"/>
    <property type="evidence" value="ECO:0007669"/>
    <property type="project" value="TreeGrafter"/>
</dbReference>
<gene>
    <name evidence="4" type="ORF">OESDEN_23131</name>
</gene>
<dbReference type="AlphaFoldDB" id="A0A0B1RX45"/>
<keyword evidence="5" id="KW-1185">Reference proteome</keyword>
<feature type="domain" description="Galactosyltransferase C-terminal" evidence="3">
    <location>
        <begin position="3"/>
        <end position="58"/>
    </location>
</feature>
<accession>A0A0B1RX45</accession>
<organism evidence="4 5">
    <name type="scientific">Oesophagostomum dentatum</name>
    <name type="common">Nodular worm</name>
    <dbReference type="NCBI Taxonomy" id="61180"/>
    <lineage>
        <taxon>Eukaryota</taxon>
        <taxon>Metazoa</taxon>
        <taxon>Ecdysozoa</taxon>
        <taxon>Nematoda</taxon>
        <taxon>Chromadorea</taxon>
        <taxon>Rhabditida</taxon>
        <taxon>Rhabditina</taxon>
        <taxon>Rhabditomorpha</taxon>
        <taxon>Strongyloidea</taxon>
        <taxon>Strongylidae</taxon>
        <taxon>Oesophagostomum</taxon>
    </lineage>
</organism>
<dbReference type="EMBL" id="KN610949">
    <property type="protein sequence ID" value="KHJ77249.1"/>
    <property type="molecule type" value="Genomic_DNA"/>
</dbReference>